<dbReference type="SUPFAM" id="SSF53335">
    <property type="entry name" value="S-adenosyl-L-methionine-dependent methyltransferases"/>
    <property type="match status" value="1"/>
</dbReference>
<dbReference type="EMBL" id="FOQO01000004">
    <property type="protein sequence ID" value="SFI56526.1"/>
    <property type="molecule type" value="Genomic_DNA"/>
</dbReference>
<organism evidence="3 4">
    <name type="scientific">Parapedobacter indicus</name>
    <dbReference type="NCBI Taxonomy" id="1477437"/>
    <lineage>
        <taxon>Bacteria</taxon>
        <taxon>Pseudomonadati</taxon>
        <taxon>Bacteroidota</taxon>
        <taxon>Sphingobacteriia</taxon>
        <taxon>Sphingobacteriales</taxon>
        <taxon>Sphingobacteriaceae</taxon>
        <taxon>Parapedobacter</taxon>
    </lineage>
</organism>
<dbReference type="RefSeq" id="WP_090626594.1">
    <property type="nucleotide sequence ID" value="NZ_FOQO01000004.1"/>
</dbReference>
<dbReference type="AlphaFoldDB" id="A0A1I3J8V8"/>
<evidence type="ECO:0000259" key="1">
    <source>
        <dbReference type="Pfam" id="PF18096"/>
    </source>
</evidence>
<feature type="domain" description="PG-1098 ferredoxin-like" evidence="2">
    <location>
        <begin position="280"/>
        <end position="322"/>
    </location>
</feature>
<sequence length="393" mass="43987">MNSHILTPEVQHYLREHEAAPPADVALRKSPFPAVSSLELAQQLDARQRCRKKLPHWYETPSIYYPEKISIEQASSESTASYKATLIQPGQRVADLTGGMGVDAFFFSRIARAVVHCETNKALSQIARYNASQLGATNIDFVVSDGMAYLTERPADNFDCIYVDPSRRVAQRKVFRLEDCEPDVVAAQDGLLQKAKKNVIKCAPLLDISAALEQLREVSEIHIVSVDNECKELLFVRTRGFDGIPQLVVAALQTSSIGTLRLDITTEKSAVAELGDPEKYLYEPDAALLKSGAFKFISQHYGIRKLHPHTHLYTSSQRIADFIGKTYDVDKVLQYADFKKSKFPIQAAVSTRNFPLKVDALRQRHRIRDGGDEHLFFCTGKDGQLLVIFASKC</sequence>
<keyword evidence="4" id="KW-1185">Reference proteome</keyword>
<dbReference type="Pfam" id="PF22013">
    <property type="entry name" value="PG_1098_Fer"/>
    <property type="match status" value="1"/>
</dbReference>
<name>A0A1I3J8V8_9SPHI</name>
<dbReference type="STRING" id="1477437.SAMN05444682_104356"/>
<dbReference type="Pfam" id="PF01135">
    <property type="entry name" value="PCMT"/>
    <property type="match status" value="1"/>
</dbReference>
<dbReference type="InterPro" id="IPR029063">
    <property type="entry name" value="SAM-dependent_MTases_sf"/>
</dbReference>
<proteinExistence type="predicted"/>
<dbReference type="Gene3D" id="3.40.50.150">
    <property type="entry name" value="Vaccinia Virus protein VP39"/>
    <property type="match status" value="1"/>
</dbReference>
<dbReference type="InterPro" id="IPR054168">
    <property type="entry name" value="PG_1098_Fer"/>
</dbReference>
<dbReference type="OrthoDB" id="1000417at2"/>
<evidence type="ECO:0000313" key="4">
    <source>
        <dbReference type="Proteomes" id="UP000198670"/>
    </source>
</evidence>
<reference evidence="3 4" key="1">
    <citation type="submission" date="2016-10" db="EMBL/GenBank/DDBJ databases">
        <authorList>
            <person name="de Groot N.N."/>
        </authorList>
    </citation>
    <scope>NUCLEOTIDE SEQUENCE [LARGE SCALE GENOMIC DNA]</scope>
    <source>
        <strain evidence="3 4">RK1</strain>
    </source>
</reference>
<feature type="domain" description="THUMP-like" evidence="1">
    <location>
        <begin position="326"/>
        <end position="388"/>
    </location>
</feature>
<protein>
    <submittedName>
        <fullName evidence="3">Uncharacterized protein</fullName>
    </submittedName>
</protein>
<dbReference type="Gene3D" id="1.10.10.1110">
    <property type="entry name" value="Methyltransferase PG1098, N-terminal domain"/>
    <property type="match status" value="1"/>
</dbReference>
<dbReference type="Proteomes" id="UP000198670">
    <property type="component" value="Unassembled WGS sequence"/>
</dbReference>
<evidence type="ECO:0000313" key="3">
    <source>
        <dbReference type="EMBL" id="SFI56526.1"/>
    </source>
</evidence>
<dbReference type="Pfam" id="PF18096">
    <property type="entry name" value="Thump_like"/>
    <property type="match status" value="1"/>
</dbReference>
<gene>
    <name evidence="3" type="ORF">SAMN05444682_104356</name>
</gene>
<accession>A0A1I3J8V8</accession>
<dbReference type="InterPro" id="IPR041497">
    <property type="entry name" value="Thump-like"/>
</dbReference>
<evidence type="ECO:0000259" key="2">
    <source>
        <dbReference type="Pfam" id="PF22013"/>
    </source>
</evidence>